<dbReference type="Proteomes" id="UP001550378">
    <property type="component" value="Unassembled WGS sequence"/>
</dbReference>
<evidence type="ECO:0000256" key="1">
    <source>
        <dbReference type="SAM" id="Phobius"/>
    </source>
</evidence>
<evidence type="ECO:0000313" key="4">
    <source>
        <dbReference type="Proteomes" id="UP001550378"/>
    </source>
</evidence>
<dbReference type="Pfam" id="PF07811">
    <property type="entry name" value="TadE"/>
    <property type="match status" value="1"/>
</dbReference>
<dbReference type="RefSeq" id="WP_359653174.1">
    <property type="nucleotide sequence ID" value="NZ_JBEXZO010000008.1"/>
</dbReference>
<name>A0ABV2W7K5_9ACTN</name>
<gene>
    <name evidence="3" type="ORF">ABZ508_19350</name>
</gene>
<feature type="transmembrane region" description="Helical" evidence="1">
    <location>
        <begin position="12"/>
        <end position="40"/>
    </location>
</feature>
<comment type="caution">
    <text evidence="3">The sequence shown here is derived from an EMBL/GenBank/DDBJ whole genome shotgun (WGS) entry which is preliminary data.</text>
</comment>
<keyword evidence="1" id="KW-0812">Transmembrane</keyword>
<organism evidence="3 4">
    <name type="scientific">Streptomyces lavendulocolor</name>
    <dbReference type="NCBI Taxonomy" id="67316"/>
    <lineage>
        <taxon>Bacteria</taxon>
        <taxon>Bacillati</taxon>
        <taxon>Actinomycetota</taxon>
        <taxon>Actinomycetes</taxon>
        <taxon>Kitasatosporales</taxon>
        <taxon>Streptomycetaceae</taxon>
        <taxon>Streptomyces</taxon>
    </lineage>
</organism>
<dbReference type="InterPro" id="IPR012495">
    <property type="entry name" value="TadE-like_dom"/>
</dbReference>
<proteinExistence type="predicted"/>
<dbReference type="EMBL" id="JBEXZR010000017">
    <property type="protein sequence ID" value="MEU0709513.1"/>
    <property type="molecule type" value="Genomic_DNA"/>
</dbReference>
<keyword evidence="4" id="KW-1185">Reference proteome</keyword>
<evidence type="ECO:0000313" key="3">
    <source>
        <dbReference type="EMBL" id="MEU0709513.1"/>
    </source>
</evidence>
<keyword evidence="1" id="KW-0472">Membrane</keyword>
<keyword evidence="1" id="KW-1133">Transmembrane helix</keyword>
<evidence type="ECO:0000259" key="2">
    <source>
        <dbReference type="Pfam" id="PF07811"/>
    </source>
</evidence>
<sequence>MERRCGSDRGQVAVEFTGMVPVVLGTIVLLWQAALVGYAWSLAGNAADAAARAGTVGGAGACAAAAQASVSGAWTVAADCGAGGDLYTASVEVNVPVLFPGFDIPVPVRGTAAVAREGDE</sequence>
<feature type="domain" description="TadE-like" evidence="2">
    <location>
        <begin position="10"/>
        <end position="52"/>
    </location>
</feature>
<reference evidence="3 4" key="1">
    <citation type="submission" date="2024-06" db="EMBL/GenBank/DDBJ databases">
        <title>The Natural Products Discovery Center: Release of the First 8490 Sequenced Strains for Exploring Actinobacteria Biosynthetic Diversity.</title>
        <authorList>
            <person name="Kalkreuter E."/>
            <person name="Kautsar S.A."/>
            <person name="Yang D."/>
            <person name="Bader C.D."/>
            <person name="Teijaro C.N."/>
            <person name="Fluegel L."/>
            <person name="Davis C.M."/>
            <person name="Simpson J.R."/>
            <person name="Lauterbach L."/>
            <person name="Steele A.D."/>
            <person name="Gui C."/>
            <person name="Meng S."/>
            <person name="Li G."/>
            <person name="Viehrig K."/>
            <person name="Ye F."/>
            <person name="Su P."/>
            <person name="Kiefer A.F."/>
            <person name="Nichols A."/>
            <person name="Cepeda A.J."/>
            <person name="Yan W."/>
            <person name="Fan B."/>
            <person name="Jiang Y."/>
            <person name="Adhikari A."/>
            <person name="Zheng C.-J."/>
            <person name="Schuster L."/>
            <person name="Cowan T.M."/>
            <person name="Smanski M.J."/>
            <person name="Chevrette M.G."/>
            <person name="De Carvalho L.P.S."/>
            <person name="Shen B."/>
        </authorList>
    </citation>
    <scope>NUCLEOTIDE SEQUENCE [LARGE SCALE GENOMIC DNA]</scope>
    <source>
        <strain evidence="3 4">NPDC006337</strain>
    </source>
</reference>
<protein>
    <submittedName>
        <fullName evidence="3">TadE/TadG family type IV pilus assembly protein</fullName>
    </submittedName>
</protein>
<accession>A0ABV2W7K5</accession>